<keyword evidence="2 4" id="KW-0808">Transferase</keyword>
<dbReference type="EMBL" id="JBHTGP010000026">
    <property type="protein sequence ID" value="MFD0690986.1"/>
    <property type="molecule type" value="Genomic_DNA"/>
</dbReference>
<gene>
    <name evidence="7" type="ORF">ACFQZM_41300</name>
</gene>
<accession>A0ABW2Y410</accession>
<evidence type="ECO:0000313" key="8">
    <source>
        <dbReference type="Proteomes" id="UP001597063"/>
    </source>
</evidence>
<dbReference type="Gene3D" id="3.30.420.40">
    <property type="match status" value="2"/>
</dbReference>
<name>A0ABW2Y410_9ACTN</name>
<dbReference type="Proteomes" id="UP001597063">
    <property type="component" value="Unassembled WGS sequence"/>
</dbReference>
<reference evidence="8" key="1">
    <citation type="journal article" date="2019" name="Int. J. Syst. Evol. Microbiol.">
        <title>The Global Catalogue of Microorganisms (GCM) 10K type strain sequencing project: providing services to taxonomists for standard genome sequencing and annotation.</title>
        <authorList>
            <consortium name="The Broad Institute Genomics Platform"/>
            <consortium name="The Broad Institute Genome Sequencing Center for Infectious Disease"/>
            <person name="Wu L."/>
            <person name="Ma J."/>
        </authorList>
    </citation>
    <scope>NUCLEOTIDE SEQUENCE [LARGE SCALE GENOMIC DNA]</scope>
    <source>
        <strain evidence="8">JCM 9371</strain>
    </source>
</reference>
<evidence type="ECO:0000256" key="3">
    <source>
        <dbReference type="ARBA" id="ARBA00022777"/>
    </source>
</evidence>
<dbReference type="PANTHER" id="PTHR43095">
    <property type="entry name" value="SUGAR KINASE"/>
    <property type="match status" value="1"/>
</dbReference>
<evidence type="ECO:0000256" key="4">
    <source>
        <dbReference type="RuleBase" id="RU003733"/>
    </source>
</evidence>
<dbReference type="InterPro" id="IPR018483">
    <property type="entry name" value="Carb_kinase_FGGY_CS"/>
</dbReference>
<dbReference type="Pfam" id="PF02782">
    <property type="entry name" value="FGGY_C"/>
    <property type="match status" value="1"/>
</dbReference>
<dbReference type="Pfam" id="PF00370">
    <property type="entry name" value="FGGY_N"/>
    <property type="match status" value="1"/>
</dbReference>
<dbReference type="RefSeq" id="WP_131762818.1">
    <property type="nucleotide sequence ID" value="NZ_CAACUY010000261.1"/>
</dbReference>
<dbReference type="InterPro" id="IPR050406">
    <property type="entry name" value="FGGY_Carb_Kinase"/>
</dbReference>
<evidence type="ECO:0000256" key="2">
    <source>
        <dbReference type="ARBA" id="ARBA00022679"/>
    </source>
</evidence>
<dbReference type="InterPro" id="IPR018485">
    <property type="entry name" value="FGGY_C"/>
</dbReference>
<dbReference type="PANTHER" id="PTHR43095:SF3">
    <property type="entry name" value="L-XYLULOSE_3-KETO-L-GULONATE KINASE"/>
    <property type="match status" value="1"/>
</dbReference>
<protein>
    <submittedName>
        <fullName evidence="7">FGGY family carbohydrate kinase</fullName>
    </submittedName>
</protein>
<evidence type="ECO:0000256" key="1">
    <source>
        <dbReference type="ARBA" id="ARBA00009156"/>
    </source>
</evidence>
<evidence type="ECO:0000259" key="6">
    <source>
        <dbReference type="Pfam" id="PF02782"/>
    </source>
</evidence>
<proteinExistence type="inferred from homology"/>
<dbReference type="GO" id="GO:0016301">
    <property type="term" value="F:kinase activity"/>
    <property type="evidence" value="ECO:0007669"/>
    <property type="project" value="UniProtKB-KW"/>
</dbReference>
<dbReference type="InterPro" id="IPR018484">
    <property type="entry name" value="FGGY_N"/>
</dbReference>
<comment type="caution">
    <text evidence="7">The sequence shown here is derived from an EMBL/GenBank/DDBJ whole genome shotgun (WGS) entry which is preliminary data.</text>
</comment>
<keyword evidence="8" id="KW-1185">Reference proteome</keyword>
<sequence length="517" mass="53230">MAVVCVDAGTTMIKVAGYADDGTELVVVRRPTEVSRPAPGHAEQDMAAVWRAVADGVREVAGRLATATGTGTGTGIDFLALTAQGDGCWPVDRAGDPAGPAILWNDGRAGAVVEEWSRAGVLGEAFRANGSLTFAGLPNAILTWLRARDPDRLARMSAALTCGGWLFARLTGEIAADGSDASAPFLDIRALRYSDELLRLYGMEWARPLLPPLRGDGERVAALRPDAAAELGLAAGTPVVLAPYDIAATAIGVGAVDTGQACTILGTTLCTETVVESPALDGEPSGLTIAMGLPGRYLRAFPTLAGGQVVDWACRVLGLAGDPRGLAELAARAPAGAGGLVFLPYLSPAGERAPFLDPRARGAFHGLTVEHEREHLARAVLEGLSLVVRDCLTAAGTRPTELRVSGGGSASPVWLGMLADATGVPVVRSADTEPGARGAFIVGLLATGRAVDARAAADAHVRPGDVHEPDPGRAAHYTAAYQDFLDVRRATGPAWPTLAALRARTGPTGPAPDGTRP</sequence>
<dbReference type="SUPFAM" id="SSF53067">
    <property type="entry name" value="Actin-like ATPase domain"/>
    <property type="match status" value="2"/>
</dbReference>
<organism evidence="7 8">
    <name type="scientific">Actinomadura fibrosa</name>
    <dbReference type="NCBI Taxonomy" id="111802"/>
    <lineage>
        <taxon>Bacteria</taxon>
        <taxon>Bacillati</taxon>
        <taxon>Actinomycetota</taxon>
        <taxon>Actinomycetes</taxon>
        <taxon>Streptosporangiales</taxon>
        <taxon>Thermomonosporaceae</taxon>
        <taxon>Actinomadura</taxon>
    </lineage>
</organism>
<feature type="domain" description="Carbohydrate kinase FGGY N-terminal" evidence="5">
    <location>
        <begin position="3"/>
        <end position="252"/>
    </location>
</feature>
<keyword evidence="3 4" id="KW-0418">Kinase</keyword>
<feature type="domain" description="Carbohydrate kinase FGGY C-terminal" evidence="6">
    <location>
        <begin position="264"/>
        <end position="446"/>
    </location>
</feature>
<dbReference type="PIRSF" id="PIRSF000538">
    <property type="entry name" value="GlpK"/>
    <property type="match status" value="1"/>
</dbReference>
<dbReference type="InterPro" id="IPR043129">
    <property type="entry name" value="ATPase_NBD"/>
</dbReference>
<dbReference type="InterPro" id="IPR000577">
    <property type="entry name" value="Carb_kinase_FGGY"/>
</dbReference>
<comment type="similarity">
    <text evidence="1 4">Belongs to the FGGY kinase family.</text>
</comment>
<evidence type="ECO:0000259" key="5">
    <source>
        <dbReference type="Pfam" id="PF00370"/>
    </source>
</evidence>
<evidence type="ECO:0000313" key="7">
    <source>
        <dbReference type="EMBL" id="MFD0690986.1"/>
    </source>
</evidence>
<dbReference type="PROSITE" id="PS00445">
    <property type="entry name" value="FGGY_KINASES_2"/>
    <property type="match status" value="1"/>
</dbReference>